<evidence type="ECO:0000256" key="7">
    <source>
        <dbReference type="ARBA" id="ARBA00034691"/>
    </source>
</evidence>
<evidence type="ECO:0000313" key="14">
    <source>
        <dbReference type="EMBL" id="MDI1491244.1"/>
    </source>
</evidence>
<sequence>MGENERIHDHRKRKRRRRPERPPISGFLQPSDQLRSAKCSISSDLFEEFFPRQVKSSPNNTPPEEQPVFVAVAPWVPARFNHVEDHAWTILPVTPRKAQETELSKQVISTIRVPASAPALQTLARRLQRNPFGKQGNVEKQGYEIRVTAVEPLSLDTVYVTVDGDALEKHEEVQKRFGGGFPGQQINGYHGRGKKSAKPPADIPTNPMNHGDDELTSAIREALSSAIVARQGDLLPLPLPAHPITHIPFPPAQITLCEPVSQGLPSAATKVVVNRTHTFTATKSPPAQPSFPVLSSSKSLTDFDITDGDGTSNEAFHSAAEDGQHSDGGKEAPASDSDEPVEDSEGTSDESGDEIITMSTPALPVRASGTLSARTATTPRPYNPRANGVSTPGSIFSNMTSTTARQSEAARSKLFRAQTLTQKVPWEMLQPPPGSDDDEDGRIFVDIKVLVRLGCFSGDWVTIEPGDSPDARHQLQSLGASPHARIGRPAKLYGLPDLQPISMVRSAGGMPFSRRPSILASTGSGFHGLNVWLPPILSANLGQAEFMRISPIMDLSMGRPSSRQKSGRRKMDSSATPPIANEMTLLRVSTPLSTERALQNGLFMALKQHFERARRIVKQGDLIAIPFDMRASRLLSSNQVPESEDDLEEILSHMANENVGAENVSAIAWFKIGSVNGPEPLEASELNSDVWNGAVSIEPRTTRMRQAGTEQCKIPANLEVTWPSYYDRRSASGNAAKSLTISLRKPYIPAIRRRLRELVAAAASPRAIHLGLKPVIILLHSTQRNIGKSTMATQAASDVGLHTFPIDAYDLLAEGTGGGDVKTEAFLKARIDRGLSCGAQFTSILLKHVDALNAERMTTAVKDVVADVRVLIATTTELDNVPEGVRSLFTHELEVSAPDEDERQGLLRNIITERGLQIANDVDVGAIAVKTAALIAGNLVDIVERAMTARLERLEDLVRSLQDHTPRDVLLAGGDSIRCITKADFDLAVEAARKNFADAIGAPKIPNVSWDDVGGLEKVKDAVMETIQLPLERPELFAKGMKKRSGILFYGPPGTGKTLLAKAIATEFSLNFFSIKGPELLNMYIGESEANVRRVFQRARDARPCVVFFDELDSVAPKRGNQGDSGGVMDRIVSQLLAELDGMSDGEEGSGGVFVIGATNRPDLLDQALLRPGRFDKMLYLGVSDTHKKQTTILEALTRKFTMAPELSLRRVAEELPFTYTGADLYALCSDAMLKAITRQASAVDAKIKDLPGGPVTTAYFFDHLATEQDIAVTVTEDDFAAAQKELVSSVSAKELEHYQRVRRDFEGPPRSQSGVGTSAPASNQPYGYSIPPGKKPKAPQRSSTMVHRPSEESKGKGKGKATTWDSDEDDDDEAYVTSNDYATPERRKSSVLNGGGVNGFRDVGEDDDGELYS</sequence>
<dbReference type="CDD" id="cd19527">
    <property type="entry name" value="RecA-like_PEX6_r2"/>
    <property type="match status" value="1"/>
</dbReference>
<dbReference type="Pfam" id="PF00004">
    <property type="entry name" value="AAA"/>
    <property type="match status" value="1"/>
</dbReference>
<name>A0AA43QT67_9LECA</name>
<evidence type="ECO:0000256" key="10">
    <source>
        <dbReference type="ARBA" id="ARBA00048778"/>
    </source>
</evidence>
<protein>
    <recommendedName>
        <fullName evidence="8">Peroxisomal ATPase PEX6</fullName>
    </recommendedName>
    <alternativeName>
        <fullName evidence="9">Peroxin-6</fullName>
    </alternativeName>
</protein>
<evidence type="ECO:0000256" key="5">
    <source>
        <dbReference type="ARBA" id="ARBA00022840"/>
    </source>
</evidence>
<dbReference type="SMART" id="SM00382">
    <property type="entry name" value="AAA"/>
    <property type="match status" value="1"/>
</dbReference>
<dbReference type="GO" id="GO:0016887">
    <property type="term" value="F:ATP hydrolysis activity"/>
    <property type="evidence" value="ECO:0007669"/>
    <property type="project" value="InterPro"/>
</dbReference>
<feature type="region of interest" description="Disordered" evidence="12">
    <location>
        <begin position="177"/>
        <end position="211"/>
    </location>
</feature>
<feature type="compositionally biased region" description="Basic and acidic residues" evidence="12">
    <location>
        <begin position="319"/>
        <end position="330"/>
    </location>
</feature>
<keyword evidence="3" id="KW-0547">Nucleotide-binding</keyword>
<dbReference type="PANTHER" id="PTHR23077">
    <property type="entry name" value="AAA-FAMILY ATPASE"/>
    <property type="match status" value="1"/>
</dbReference>
<comment type="similarity">
    <text evidence="1">Belongs to the AAA ATPase family.</text>
</comment>
<feature type="compositionally biased region" description="Acidic residues" evidence="12">
    <location>
        <begin position="336"/>
        <end position="353"/>
    </location>
</feature>
<feature type="compositionally biased region" description="Acidic residues" evidence="12">
    <location>
        <begin position="1405"/>
        <end position="1414"/>
    </location>
</feature>
<evidence type="ECO:0000256" key="9">
    <source>
        <dbReference type="ARBA" id="ARBA00034920"/>
    </source>
</evidence>
<dbReference type="PROSITE" id="PS00674">
    <property type="entry name" value="AAA"/>
    <property type="match status" value="1"/>
</dbReference>
<feature type="region of interest" description="Disordered" evidence="12">
    <location>
        <begin position="1"/>
        <end position="35"/>
    </location>
</feature>
<evidence type="ECO:0000256" key="2">
    <source>
        <dbReference type="ARBA" id="ARBA00022593"/>
    </source>
</evidence>
<evidence type="ECO:0000256" key="11">
    <source>
        <dbReference type="ARBA" id="ARBA00062700"/>
    </source>
</evidence>
<dbReference type="InterPro" id="IPR050168">
    <property type="entry name" value="AAA_ATPase_domain"/>
</dbReference>
<evidence type="ECO:0000259" key="13">
    <source>
        <dbReference type="SMART" id="SM00382"/>
    </source>
</evidence>
<feature type="region of interest" description="Disordered" evidence="12">
    <location>
        <begin position="557"/>
        <end position="577"/>
    </location>
</feature>
<dbReference type="Pfam" id="PF23315">
    <property type="entry name" value="PEX6_4th"/>
    <property type="match status" value="1"/>
</dbReference>
<feature type="compositionally biased region" description="Acidic residues" evidence="12">
    <location>
        <begin position="1366"/>
        <end position="1375"/>
    </location>
</feature>
<evidence type="ECO:0000256" key="3">
    <source>
        <dbReference type="ARBA" id="ARBA00022741"/>
    </source>
</evidence>
<dbReference type="InterPro" id="IPR047533">
    <property type="entry name" value="RecA-like_PEX6_r2"/>
</dbReference>
<keyword evidence="4" id="KW-0378">Hydrolase</keyword>
<accession>A0AA43QT67</accession>
<dbReference type="InterPro" id="IPR056995">
    <property type="entry name" value="PEX6_4th_dom"/>
</dbReference>
<comment type="catalytic activity">
    <reaction evidence="10">
        <text>ATP + H2O = ADP + phosphate + H(+)</text>
        <dbReference type="Rhea" id="RHEA:13065"/>
        <dbReference type="ChEBI" id="CHEBI:15377"/>
        <dbReference type="ChEBI" id="CHEBI:15378"/>
        <dbReference type="ChEBI" id="CHEBI:30616"/>
        <dbReference type="ChEBI" id="CHEBI:43474"/>
        <dbReference type="ChEBI" id="CHEBI:456216"/>
    </reaction>
    <physiologicalReaction direction="left-to-right" evidence="10">
        <dbReference type="Rhea" id="RHEA:13066"/>
    </physiologicalReaction>
</comment>
<evidence type="ECO:0000256" key="6">
    <source>
        <dbReference type="ARBA" id="ARBA00023136"/>
    </source>
</evidence>
<dbReference type="GO" id="GO:0005829">
    <property type="term" value="C:cytosol"/>
    <property type="evidence" value="ECO:0007669"/>
    <property type="project" value="TreeGrafter"/>
</dbReference>
<comment type="caution">
    <text evidence="14">The sequence shown here is derived from an EMBL/GenBank/DDBJ whole genome shotgun (WGS) entry which is preliminary data.</text>
</comment>
<dbReference type="GO" id="GO:0005524">
    <property type="term" value="F:ATP binding"/>
    <property type="evidence" value="ECO:0007669"/>
    <property type="project" value="UniProtKB-KW"/>
</dbReference>
<evidence type="ECO:0000256" key="12">
    <source>
        <dbReference type="SAM" id="MobiDB-lite"/>
    </source>
</evidence>
<evidence type="ECO:0000313" key="15">
    <source>
        <dbReference type="Proteomes" id="UP001161017"/>
    </source>
</evidence>
<dbReference type="SUPFAM" id="SSF52540">
    <property type="entry name" value="P-loop containing nucleoside triphosphate hydrolases"/>
    <property type="match status" value="2"/>
</dbReference>
<keyword evidence="15" id="KW-1185">Reference proteome</keyword>
<dbReference type="Gene3D" id="1.10.8.60">
    <property type="match status" value="2"/>
</dbReference>
<dbReference type="GO" id="GO:0016558">
    <property type="term" value="P:protein import into peroxisome matrix"/>
    <property type="evidence" value="ECO:0007669"/>
    <property type="project" value="TreeGrafter"/>
</dbReference>
<comment type="subunit">
    <text evidence="11">Interacts with PEX1; forming the PEX1-PEX6 AAA ATPase complex, which is composed of a heterohexamer formed by a trimer of PEX1-PEX6 dimers.</text>
</comment>
<dbReference type="InterPro" id="IPR003959">
    <property type="entry name" value="ATPase_AAA_core"/>
</dbReference>
<proteinExistence type="inferred from homology"/>
<evidence type="ECO:0000256" key="1">
    <source>
        <dbReference type="ARBA" id="ARBA00006914"/>
    </source>
</evidence>
<keyword evidence="6" id="KW-0472">Membrane</keyword>
<keyword evidence="5" id="KW-0067">ATP-binding</keyword>
<keyword evidence="2" id="KW-0962">Peroxisome biogenesis</keyword>
<feature type="compositionally biased region" description="Basic residues" evidence="12">
    <location>
        <begin position="9"/>
        <end position="19"/>
    </location>
</feature>
<dbReference type="InterPro" id="IPR003593">
    <property type="entry name" value="AAA+_ATPase"/>
</dbReference>
<dbReference type="InterPro" id="IPR027417">
    <property type="entry name" value="P-loop_NTPase"/>
</dbReference>
<feature type="compositionally biased region" description="Polar residues" evidence="12">
    <location>
        <begin position="1311"/>
        <end position="1327"/>
    </location>
</feature>
<dbReference type="PANTHER" id="PTHR23077:SF9">
    <property type="entry name" value="PEROXISOMAL ATPASE PEX6"/>
    <property type="match status" value="1"/>
</dbReference>
<reference evidence="14" key="1">
    <citation type="journal article" date="2023" name="Genome Biol. Evol.">
        <title>First Whole Genome Sequence and Flow Cytometry Genome Size Data for the Lichen-Forming Fungus Ramalina farinacea (Ascomycota).</title>
        <authorList>
            <person name="Llewellyn T."/>
            <person name="Mian S."/>
            <person name="Hill R."/>
            <person name="Leitch I.J."/>
            <person name="Gaya E."/>
        </authorList>
    </citation>
    <scope>NUCLEOTIDE SEQUENCE</scope>
    <source>
        <strain evidence="14">LIQ254RAFAR</strain>
    </source>
</reference>
<dbReference type="Gene3D" id="3.40.50.300">
    <property type="entry name" value="P-loop containing nucleotide triphosphate hydrolases"/>
    <property type="match status" value="2"/>
</dbReference>
<dbReference type="FunFam" id="3.40.50.300:FF:000109">
    <property type="entry name" value="Peroxisomal biogenesis factor 6"/>
    <property type="match status" value="1"/>
</dbReference>
<dbReference type="InterPro" id="IPR003960">
    <property type="entry name" value="ATPase_AAA_CS"/>
</dbReference>
<gene>
    <name evidence="14" type="primary">PEX6</name>
    <name evidence="14" type="ORF">OHK93_002452</name>
</gene>
<feature type="region of interest" description="Disordered" evidence="12">
    <location>
        <begin position="1301"/>
        <end position="1414"/>
    </location>
</feature>
<evidence type="ECO:0000256" key="4">
    <source>
        <dbReference type="ARBA" id="ARBA00022801"/>
    </source>
</evidence>
<feature type="domain" description="AAA+ ATPase" evidence="13">
    <location>
        <begin position="1043"/>
        <end position="1185"/>
    </location>
</feature>
<organism evidence="14 15">
    <name type="scientific">Ramalina farinacea</name>
    <dbReference type="NCBI Taxonomy" id="258253"/>
    <lineage>
        <taxon>Eukaryota</taxon>
        <taxon>Fungi</taxon>
        <taxon>Dikarya</taxon>
        <taxon>Ascomycota</taxon>
        <taxon>Pezizomycotina</taxon>
        <taxon>Lecanoromycetes</taxon>
        <taxon>OSLEUM clade</taxon>
        <taxon>Lecanoromycetidae</taxon>
        <taxon>Lecanorales</taxon>
        <taxon>Lecanorineae</taxon>
        <taxon>Ramalinaceae</taxon>
        <taxon>Ramalina</taxon>
    </lineage>
</organism>
<feature type="compositionally biased region" description="Polar residues" evidence="12">
    <location>
        <begin position="369"/>
        <end position="380"/>
    </location>
</feature>
<evidence type="ECO:0000256" key="8">
    <source>
        <dbReference type="ARBA" id="ARBA00034811"/>
    </source>
</evidence>
<dbReference type="FunFam" id="1.10.8.60:FF:000039">
    <property type="entry name" value="peroxisome biogenesis factor 6"/>
    <property type="match status" value="1"/>
</dbReference>
<dbReference type="EMBL" id="JAPUFD010000014">
    <property type="protein sequence ID" value="MDI1491244.1"/>
    <property type="molecule type" value="Genomic_DNA"/>
</dbReference>
<dbReference type="GO" id="GO:0005778">
    <property type="term" value="C:peroxisomal membrane"/>
    <property type="evidence" value="ECO:0007669"/>
    <property type="project" value="UniProtKB-SubCell"/>
</dbReference>
<dbReference type="Proteomes" id="UP001161017">
    <property type="component" value="Unassembled WGS sequence"/>
</dbReference>
<feature type="region of interest" description="Disordered" evidence="12">
    <location>
        <begin position="302"/>
        <end position="396"/>
    </location>
</feature>
<comment type="subcellular location">
    <subcellularLocation>
        <location evidence="7">Peroxisome membrane</location>
        <topology evidence="7">Peripheral membrane protein</topology>
        <orientation evidence="7">Cytoplasmic side</orientation>
    </subcellularLocation>
</comment>
<dbReference type="Pfam" id="PF23120">
    <property type="entry name" value="PEX6_N"/>
    <property type="match status" value="1"/>
</dbReference>